<proteinExistence type="predicted"/>
<dbReference type="OrthoDB" id="3464598at2759"/>
<name>A0A8A3PCS6_9HELO</name>
<evidence type="ECO:0000313" key="1">
    <source>
        <dbReference type="EMBL" id="QSZ32937.1"/>
    </source>
</evidence>
<reference evidence="1" key="1">
    <citation type="submission" date="2020-10" db="EMBL/GenBank/DDBJ databases">
        <title>Genome Sequence of Monilinia vaccinii-corymbosi Sheds Light on Mummy Berry Disease Infection of Blueberry and Mating Type.</title>
        <authorList>
            <person name="Yow A.G."/>
            <person name="Zhang Y."/>
            <person name="Bansal K."/>
            <person name="Eacker S.M."/>
            <person name="Sullivan S."/>
            <person name="Liachko I."/>
            <person name="Cubeta M.A."/>
            <person name="Rollins J.A."/>
            <person name="Ashrafi H."/>
        </authorList>
    </citation>
    <scope>NUCLEOTIDE SEQUENCE</scope>
    <source>
        <strain evidence="1">RL-1</strain>
    </source>
</reference>
<dbReference type="Proteomes" id="UP000672032">
    <property type="component" value="Chromosome 3"/>
</dbReference>
<sequence>MAGQMDLLLSDIPADADGLPSQTLWIHNERFVRNIRGFLSAFPLTVPPGNDAQPHPDPTQKYGRITIPLLVQDATFSEDNSNWPAFRPLLELLDKLLLYYSDFLKKELKRIDPNPQGRTRTDYEAALEICKRALPADKRAIPLSIETRNVNCFSHVRISVCISPHDPVERLTPDTETKECGPYVLIVPWGKWAVNKDWTQGGKIVLPPNTIMPCLPSQYHLIRKERHIFNTPIEAGKERYQFEFFMPHIPEHDSEALEKASRYDFVQAKIHHALNTGKNQRGC</sequence>
<dbReference type="AlphaFoldDB" id="A0A8A3PCS6"/>
<keyword evidence="2" id="KW-1185">Reference proteome</keyword>
<protein>
    <submittedName>
        <fullName evidence="1">Uncharacterized protein</fullName>
    </submittedName>
</protein>
<accession>A0A8A3PCS6</accession>
<organism evidence="1 2">
    <name type="scientific">Monilinia vaccinii-corymbosi</name>
    <dbReference type="NCBI Taxonomy" id="61207"/>
    <lineage>
        <taxon>Eukaryota</taxon>
        <taxon>Fungi</taxon>
        <taxon>Dikarya</taxon>
        <taxon>Ascomycota</taxon>
        <taxon>Pezizomycotina</taxon>
        <taxon>Leotiomycetes</taxon>
        <taxon>Helotiales</taxon>
        <taxon>Sclerotiniaceae</taxon>
        <taxon>Monilinia</taxon>
    </lineage>
</organism>
<dbReference type="EMBL" id="CP063407">
    <property type="protein sequence ID" value="QSZ32937.1"/>
    <property type="molecule type" value="Genomic_DNA"/>
</dbReference>
<gene>
    <name evidence="1" type="ORF">DSL72_002520</name>
</gene>
<evidence type="ECO:0000313" key="2">
    <source>
        <dbReference type="Proteomes" id="UP000672032"/>
    </source>
</evidence>